<comment type="similarity">
    <text evidence="1">Belongs to the UPF0758 family.</text>
</comment>
<accession>A0ABQ5JSZ7</accession>
<dbReference type="Gene3D" id="3.40.140.10">
    <property type="entry name" value="Cytidine Deaminase, domain 2"/>
    <property type="match status" value="1"/>
</dbReference>
<evidence type="ECO:0000256" key="5">
    <source>
        <dbReference type="ARBA" id="ARBA00022833"/>
    </source>
</evidence>
<keyword evidence="2" id="KW-0645">Protease</keyword>
<dbReference type="Proteomes" id="UP001628078">
    <property type="component" value="Unassembled WGS sequence"/>
</dbReference>
<dbReference type="PROSITE" id="PS50249">
    <property type="entry name" value="MPN"/>
    <property type="match status" value="1"/>
</dbReference>
<dbReference type="InterPro" id="IPR001405">
    <property type="entry name" value="UPF0758"/>
</dbReference>
<evidence type="ECO:0000256" key="1">
    <source>
        <dbReference type="ARBA" id="ARBA00010243"/>
    </source>
</evidence>
<dbReference type="PANTHER" id="PTHR30471">
    <property type="entry name" value="DNA REPAIR PROTEIN RADC"/>
    <property type="match status" value="1"/>
</dbReference>
<dbReference type="Pfam" id="PF04002">
    <property type="entry name" value="RadC"/>
    <property type="match status" value="1"/>
</dbReference>
<keyword evidence="3" id="KW-0479">Metal-binding</keyword>
<evidence type="ECO:0000256" key="4">
    <source>
        <dbReference type="ARBA" id="ARBA00022801"/>
    </source>
</evidence>
<evidence type="ECO:0000256" key="6">
    <source>
        <dbReference type="ARBA" id="ARBA00023049"/>
    </source>
</evidence>
<organism evidence="8 9">
    <name type="scientific">Furfurilactobacillus curtus</name>
    <dbReference type="NCBI Taxonomy" id="1746200"/>
    <lineage>
        <taxon>Bacteria</taxon>
        <taxon>Bacillati</taxon>
        <taxon>Bacillota</taxon>
        <taxon>Bacilli</taxon>
        <taxon>Lactobacillales</taxon>
        <taxon>Lactobacillaceae</taxon>
        <taxon>Furfurilactobacillus</taxon>
    </lineage>
</organism>
<protein>
    <recommendedName>
        <fullName evidence="7">MPN domain-containing protein</fullName>
    </recommendedName>
</protein>
<keyword evidence="4" id="KW-0378">Hydrolase</keyword>
<evidence type="ECO:0000256" key="3">
    <source>
        <dbReference type="ARBA" id="ARBA00022723"/>
    </source>
</evidence>
<keyword evidence="9" id="KW-1185">Reference proteome</keyword>
<dbReference type="PANTHER" id="PTHR30471:SF3">
    <property type="entry name" value="UPF0758 PROTEIN YEES-RELATED"/>
    <property type="match status" value="1"/>
</dbReference>
<evidence type="ECO:0000259" key="7">
    <source>
        <dbReference type="PROSITE" id="PS50249"/>
    </source>
</evidence>
<name>A0ABQ5JSZ7_9LACO</name>
<dbReference type="EMBL" id="BQXO01000003">
    <property type="protein sequence ID" value="GKT05937.1"/>
    <property type="molecule type" value="Genomic_DNA"/>
</dbReference>
<evidence type="ECO:0000313" key="9">
    <source>
        <dbReference type="Proteomes" id="UP001628078"/>
    </source>
</evidence>
<keyword evidence="6" id="KW-0482">Metalloprotease</keyword>
<feature type="domain" description="MPN" evidence="7">
    <location>
        <begin position="16"/>
        <end position="138"/>
    </location>
</feature>
<dbReference type="CDD" id="cd08071">
    <property type="entry name" value="MPN_DUF2466"/>
    <property type="match status" value="1"/>
</dbReference>
<comment type="caution">
    <text evidence="8">The sequence shown here is derived from an EMBL/GenBank/DDBJ whole genome shotgun (WGS) entry which is preliminary data.</text>
</comment>
<gene>
    <name evidence="8" type="ORF">JCM31185_12250</name>
</gene>
<dbReference type="InterPro" id="IPR037518">
    <property type="entry name" value="MPN"/>
</dbReference>
<dbReference type="RefSeq" id="WP_407883637.1">
    <property type="nucleotide sequence ID" value="NZ_BQXO01000003.1"/>
</dbReference>
<reference evidence="8 9" key="1">
    <citation type="submission" date="2022-03" db="EMBL/GenBank/DDBJ databases">
        <title>Draft genome sequence of Furfurilactobacillus curtus JCM 31185.</title>
        <authorList>
            <person name="Suzuki S."/>
            <person name="Endo A."/>
            <person name="Kajikawa A."/>
        </authorList>
    </citation>
    <scope>NUCLEOTIDE SEQUENCE [LARGE SCALE GENOMIC DNA]</scope>
    <source>
        <strain evidence="8 9">JCM 31185</strain>
    </source>
</reference>
<dbReference type="InterPro" id="IPR025657">
    <property type="entry name" value="RadC_JAB"/>
</dbReference>
<proteinExistence type="inferred from homology"/>
<keyword evidence="5" id="KW-0862">Zinc</keyword>
<evidence type="ECO:0000256" key="2">
    <source>
        <dbReference type="ARBA" id="ARBA00022670"/>
    </source>
</evidence>
<dbReference type="PROSITE" id="PS01302">
    <property type="entry name" value="UPF0758"/>
    <property type="match status" value="1"/>
</dbReference>
<dbReference type="InterPro" id="IPR020891">
    <property type="entry name" value="UPF0758_CS"/>
</dbReference>
<sequence>MVEKLTRQIGLKVGQMAGSSRSVGVALSEELSGLRQETLLLLTLNVKNQVTTRHEIFRGTVDACIAHPRDIFYEAVTANAARIIIAHNHPSGVATPSPSDEAFGQRLWLAGQLMGIDLLDCFVVGVHGYFSFSEHDLFSKLTMPTLPM</sequence>
<evidence type="ECO:0000313" key="8">
    <source>
        <dbReference type="EMBL" id="GKT05937.1"/>
    </source>
</evidence>